<keyword evidence="15" id="KW-1185">Reference proteome</keyword>
<evidence type="ECO:0000256" key="3">
    <source>
        <dbReference type="ARBA" id="ARBA00022452"/>
    </source>
</evidence>
<keyword evidence="4" id="KW-0406">Ion transport</keyword>
<dbReference type="Pfam" id="PF07715">
    <property type="entry name" value="Plug"/>
    <property type="match status" value="1"/>
</dbReference>
<name>A0A3M8SSG0_9GAMM</name>
<keyword evidence="2 10" id="KW-0813">Transport</keyword>
<keyword evidence="8 10" id="KW-0472">Membrane</keyword>
<keyword evidence="6" id="KW-0408">Iron</keyword>
<feature type="domain" description="Secretin/TonB short N-terminal" evidence="13">
    <location>
        <begin position="57"/>
        <end position="108"/>
    </location>
</feature>
<evidence type="ECO:0000256" key="11">
    <source>
        <dbReference type="RuleBase" id="RU003357"/>
    </source>
</evidence>
<dbReference type="Pfam" id="PF00593">
    <property type="entry name" value="TonB_dep_Rec_b-barrel"/>
    <property type="match status" value="1"/>
</dbReference>
<evidence type="ECO:0000256" key="4">
    <source>
        <dbReference type="ARBA" id="ARBA00022496"/>
    </source>
</evidence>
<comment type="subcellular location">
    <subcellularLocation>
        <location evidence="1 10">Cell outer membrane</location>
        <topology evidence="1 10">Multi-pass membrane protein</topology>
    </subcellularLocation>
</comment>
<keyword evidence="12" id="KW-0732">Signal</keyword>
<evidence type="ECO:0000256" key="8">
    <source>
        <dbReference type="ARBA" id="ARBA00023136"/>
    </source>
</evidence>
<evidence type="ECO:0000256" key="7">
    <source>
        <dbReference type="ARBA" id="ARBA00023077"/>
    </source>
</evidence>
<evidence type="ECO:0000256" key="6">
    <source>
        <dbReference type="ARBA" id="ARBA00023004"/>
    </source>
</evidence>
<reference evidence="14 15" key="1">
    <citation type="submission" date="2018-11" db="EMBL/GenBank/DDBJ databases">
        <title>Lysobacter cryohumiis sp. nov., isolated from soil in the Tianshan Mountains, Xinjiang, China.</title>
        <authorList>
            <person name="Luo Y."/>
            <person name="Sheng H."/>
        </authorList>
    </citation>
    <scope>NUCLEOTIDE SEQUENCE [LARGE SCALE GENOMIC DNA]</scope>
    <source>
        <strain evidence="14 15">ZS60</strain>
    </source>
</reference>
<feature type="signal peptide" evidence="12">
    <location>
        <begin position="1"/>
        <end position="26"/>
    </location>
</feature>
<dbReference type="InterPro" id="IPR011662">
    <property type="entry name" value="Secretin/TonB_short_N"/>
</dbReference>
<dbReference type="Gene3D" id="2.40.170.20">
    <property type="entry name" value="TonB-dependent receptor, beta-barrel domain"/>
    <property type="match status" value="1"/>
</dbReference>
<keyword evidence="3 10" id="KW-1134">Transmembrane beta strand</keyword>
<keyword evidence="7 11" id="KW-0798">TonB box</keyword>
<organism evidence="14 15">
    <name type="scientific">Montanilutibacter psychrotolerans</name>
    <dbReference type="NCBI Taxonomy" id="1327343"/>
    <lineage>
        <taxon>Bacteria</taxon>
        <taxon>Pseudomonadati</taxon>
        <taxon>Pseudomonadota</taxon>
        <taxon>Gammaproteobacteria</taxon>
        <taxon>Lysobacterales</taxon>
        <taxon>Lysobacteraceae</taxon>
        <taxon>Montanilutibacter</taxon>
    </lineage>
</organism>
<comment type="similarity">
    <text evidence="10 11">Belongs to the TonB-dependent receptor family.</text>
</comment>
<dbReference type="PANTHER" id="PTHR47234:SF1">
    <property type="entry name" value="TONB-DEPENDENT RECEPTOR"/>
    <property type="match status" value="1"/>
</dbReference>
<keyword evidence="14" id="KW-0675">Receptor</keyword>
<dbReference type="Gene3D" id="3.55.50.30">
    <property type="match status" value="1"/>
</dbReference>
<dbReference type="Gene3D" id="2.170.130.10">
    <property type="entry name" value="TonB-dependent receptor, plug domain"/>
    <property type="match status" value="1"/>
</dbReference>
<dbReference type="InterPro" id="IPR037066">
    <property type="entry name" value="Plug_dom_sf"/>
</dbReference>
<dbReference type="Proteomes" id="UP000267049">
    <property type="component" value="Unassembled WGS sequence"/>
</dbReference>
<dbReference type="InterPro" id="IPR036942">
    <property type="entry name" value="Beta-barrel_TonB_sf"/>
</dbReference>
<keyword evidence="5 10" id="KW-0812">Transmembrane</keyword>
<dbReference type="PANTHER" id="PTHR47234">
    <property type="match status" value="1"/>
</dbReference>
<dbReference type="RefSeq" id="WP_123089228.1">
    <property type="nucleotide sequence ID" value="NZ_RIBS01000013.1"/>
</dbReference>
<evidence type="ECO:0000256" key="9">
    <source>
        <dbReference type="ARBA" id="ARBA00023237"/>
    </source>
</evidence>
<evidence type="ECO:0000313" key="15">
    <source>
        <dbReference type="Proteomes" id="UP000267049"/>
    </source>
</evidence>
<evidence type="ECO:0000256" key="2">
    <source>
        <dbReference type="ARBA" id="ARBA00022448"/>
    </source>
</evidence>
<comment type="caution">
    <text evidence="14">The sequence shown here is derived from an EMBL/GenBank/DDBJ whole genome shotgun (WGS) entry which is preliminary data.</text>
</comment>
<dbReference type="OrthoDB" id="6276154at2"/>
<evidence type="ECO:0000256" key="1">
    <source>
        <dbReference type="ARBA" id="ARBA00004571"/>
    </source>
</evidence>
<keyword evidence="9 10" id="KW-0998">Cell outer membrane</keyword>
<evidence type="ECO:0000256" key="10">
    <source>
        <dbReference type="PROSITE-ProRule" id="PRU01360"/>
    </source>
</evidence>
<dbReference type="SUPFAM" id="SSF56935">
    <property type="entry name" value="Porins"/>
    <property type="match status" value="1"/>
</dbReference>
<dbReference type="InterPro" id="IPR000531">
    <property type="entry name" value="Beta-barrel_TonB"/>
</dbReference>
<evidence type="ECO:0000259" key="13">
    <source>
        <dbReference type="SMART" id="SM00965"/>
    </source>
</evidence>
<evidence type="ECO:0000313" key="14">
    <source>
        <dbReference type="EMBL" id="RNF81702.1"/>
    </source>
</evidence>
<dbReference type="CDD" id="cd01347">
    <property type="entry name" value="ligand_gated_channel"/>
    <property type="match status" value="1"/>
</dbReference>
<dbReference type="PROSITE" id="PS52016">
    <property type="entry name" value="TONB_DEPENDENT_REC_3"/>
    <property type="match status" value="1"/>
</dbReference>
<evidence type="ECO:0000256" key="12">
    <source>
        <dbReference type="SAM" id="SignalP"/>
    </source>
</evidence>
<feature type="chain" id="PRO_5018208638" evidence="12">
    <location>
        <begin position="27"/>
        <end position="947"/>
    </location>
</feature>
<dbReference type="InterPro" id="IPR039426">
    <property type="entry name" value="TonB-dep_rcpt-like"/>
</dbReference>
<dbReference type="EMBL" id="RIBS01000013">
    <property type="protein sequence ID" value="RNF81702.1"/>
    <property type="molecule type" value="Genomic_DNA"/>
</dbReference>
<protein>
    <submittedName>
        <fullName evidence="14">TonB-dependent receptor</fullName>
    </submittedName>
</protein>
<dbReference type="AlphaFoldDB" id="A0A3M8SSG0"/>
<accession>A0A3M8SSG0</accession>
<dbReference type="GO" id="GO:0009279">
    <property type="term" value="C:cell outer membrane"/>
    <property type="evidence" value="ECO:0007669"/>
    <property type="project" value="UniProtKB-SubCell"/>
</dbReference>
<proteinExistence type="inferred from homology"/>
<dbReference type="InterPro" id="IPR012910">
    <property type="entry name" value="Plug_dom"/>
</dbReference>
<dbReference type="GO" id="GO:0006826">
    <property type="term" value="P:iron ion transport"/>
    <property type="evidence" value="ECO:0007669"/>
    <property type="project" value="UniProtKB-KW"/>
</dbReference>
<dbReference type="SMART" id="SM00965">
    <property type="entry name" value="STN"/>
    <property type="match status" value="1"/>
</dbReference>
<sequence>MARTYRYTFAICAALLLWGRTGHALAVEPPRAATTRFDIAQGSLDDSLKALATQGRVQILYPPRLVADRRSAGLRAELSPVQALASLLKDSGLQAVAVNANTFLLQRVPVVVVRPAPPQPTRARPQGPVDLGSVQVTGSHIPRSSLEHVTAAPLTLISRAEIEASGHQTLFELLRFQPGMHGHHPVAVAADGDSTSQQPFASAGTTSLNSLGPRATLFLVDGHRVANYGLISADLGGLTDLDAIPLSIVDRIEIIRGGASAIYGADAMAGVVNIILRKERDGGEVVARRGVSSRSDAKQESLAFGFGVSTPGGGSVFIGGDYSNREALYGDQRGWRGFDRRIDGLGDWRFQLGYLNKNREMIQPHCPGSARAQSLRCLFDPTREGTLQPASERASLYVHGHQPIGDATQWHADVRLSDSNQMLRGAPFYGLVELTERHPDVIPGSTYLVHAFYDVGPVRNRNQARSLDVSTGFKGWRGDWQWDVTLAHHTNTVDNRIDGLVRDTAFTAAMIAGTYRFDGTPNDPKLLAALSPPVESHGKASLDQVSVDMHGPWFHLPAGDAIVAAGLELSRDALLHRPDALMQEHDLALSPQKIQIDEHRYGAALYTELSVPLLPSLQADLALRLDRRQGYGSKTSPKLGIKWRATDTLTARGTVATGYRAPSLYEQRRPSLYEGVEFVRQTPQMGDCLYRIEFDRDTAYCLVARSAIENPELHPETSRSHTIGLVWAPTSNFSLSVDHFRIQRSNEILPGSLLDDAEAFPLSGERDEKGQLFGIRDYFANVGRSDVRGWDIEAQYQFATQRLGDFTLRFNGHHLDRLSRRAYEGAPTRNHAGHGAPDRTVLVGVRWNLRDWTTTLNLRNLGASRVSEPGEDCPERNFAVRHCSSPGSTTVDLDVAYTGLRNWRLGMNVRDLTDRRPVNYVIANAGYDIANDDPRGRYFQFSAAYRF</sequence>
<keyword evidence="4" id="KW-0410">Iron transport</keyword>
<gene>
    <name evidence="14" type="ORF">EER27_16415</name>
</gene>
<evidence type="ECO:0000256" key="5">
    <source>
        <dbReference type="ARBA" id="ARBA00022692"/>
    </source>
</evidence>